<dbReference type="EMBL" id="CM042882">
    <property type="protein sequence ID" value="KAI4383528.1"/>
    <property type="molecule type" value="Genomic_DNA"/>
</dbReference>
<accession>A0ACB9RYQ2</accession>
<reference evidence="2" key="1">
    <citation type="journal article" date="2023" name="Front. Plant Sci.">
        <title>Chromosomal-level genome assembly of Melastoma candidum provides insights into trichome evolution.</title>
        <authorList>
            <person name="Zhong Y."/>
            <person name="Wu W."/>
            <person name="Sun C."/>
            <person name="Zou P."/>
            <person name="Liu Y."/>
            <person name="Dai S."/>
            <person name="Zhou R."/>
        </authorList>
    </citation>
    <scope>NUCLEOTIDE SEQUENCE [LARGE SCALE GENOMIC DNA]</scope>
</reference>
<evidence type="ECO:0000313" key="1">
    <source>
        <dbReference type="EMBL" id="KAI4383528.1"/>
    </source>
</evidence>
<organism evidence="1 2">
    <name type="scientific">Melastoma candidum</name>
    <dbReference type="NCBI Taxonomy" id="119954"/>
    <lineage>
        <taxon>Eukaryota</taxon>
        <taxon>Viridiplantae</taxon>
        <taxon>Streptophyta</taxon>
        <taxon>Embryophyta</taxon>
        <taxon>Tracheophyta</taxon>
        <taxon>Spermatophyta</taxon>
        <taxon>Magnoliopsida</taxon>
        <taxon>eudicotyledons</taxon>
        <taxon>Gunneridae</taxon>
        <taxon>Pentapetalae</taxon>
        <taxon>rosids</taxon>
        <taxon>malvids</taxon>
        <taxon>Myrtales</taxon>
        <taxon>Melastomataceae</taxon>
        <taxon>Melastomatoideae</taxon>
        <taxon>Melastomateae</taxon>
        <taxon>Melastoma</taxon>
    </lineage>
</organism>
<protein>
    <submittedName>
        <fullName evidence="1">Uncharacterized protein</fullName>
    </submittedName>
</protein>
<sequence>MQGLTGGTRGGNRLRGGDVAAAASNAEPVPGERRGSELKGSSYKNLTAWECGEDNGGLRRGKGIFARFLWLTQFVLLPHLSLQHLRKGINS</sequence>
<dbReference type="Proteomes" id="UP001057402">
    <property type="component" value="Chromosome 3"/>
</dbReference>
<comment type="caution">
    <text evidence="1">The sequence shown here is derived from an EMBL/GenBank/DDBJ whole genome shotgun (WGS) entry which is preliminary data.</text>
</comment>
<keyword evidence="2" id="KW-1185">Reference proteome</keyword>
<name>A0ACB9RYQ2_9MYRT</name>
<gene>
    <name evidence="1" type="ORF">MLD38_009357</name>
</gene>
<proteinExistence type="predicted"/>
<evidence type="ECO:0000313" key="2">
    <source>
        <dbReference type="Proteomes" id="UP001057402"/>
    </source>
</evidence>